<feature type="transmembrane region" description="Helical" evidence="1">
    <location>
        <begin position="65"/>
        <end position="85"/>
    </location>
</feature>
<evidence type="ECO:0000256" key="1">
    <source>
        <dbReference type="SAM" id="Phobius"/>
    </source>
</evidence>
<keyword evidence="1" id="KW-0812">Transmembrane</keyword>
<feature type="transmembrane region" description="Helical" evidence="1">
    <location>
        <begin position="144"/>
        <end position="164"/>
    </location>
</feature>
<reference evidence="2 3" key="1">
    <citation type="submission" date="2019-07" db="EMBL/GenBank/DDBJ databases">
        <title>Caenimonas sedimenti sp. nov., isolated from activated sludge.</title>
        <authorList>
            <person name="Xu J."/>
        </authorList>
    </citation>
    <scope>NUCLEOTIDE SEQUENCE [LARGE SCALE GENOMIC DNA]</scope>
    <source>
        <strain evidence="2 3">HX-9-20</strain>
    </source>
</reference>
<name>A0A562ZN73_9BURK</name>
<keyword evidence="1" id="KW-0472">Membrane</keyword>
<comment type="caution">
    <text evidence="2">The sequence shown here is derived from an EMBL/GenBank/DDBJ whole genome shotgun (WGS) entry which is preliminary data.</text>
</comment>
<keyword evidence="3" id="KW-1185">Reference proteome</keyword>
<dbReference type="EMBL" id="VOBQ01000013">
    <property type="protein sequence ID" value="TWO70042.1"/>
    <property type="molecule type" value="Genomic_DNA"/>
</dbReference>
<feature type="transmembrane region" description="Helical" evidence="1">
    <location>
        <begin position="105"/>
        <end position="124"/>
    </location>
</feature>
<dbReference type="AlphaFoldDB" id="A0A562ZN73"/>
<gene>
    <name evidence="2" type="ORF">FN976_17020</name>
</gene>
<sequence>MLKRKSSWLRWWLDLDIAARLTVQGMQTRPTRLRHYAFVALSIATASVFLSTVATHVYAMDFMPLASLSLPVLAVFFTFTSLLYIRGNTIAAGRSKVRTLFAAEISMQATVCYLTGIVAGASLYGLFQIADFSFDSSQPTWSGLWLLLFALPSALMLLGLISLLRAACLISPQFLTIASPYEIGRRIQRPRAAA</sequence>
<dbReference type="Proteomes" id="UP000318199">
    <property type="component" value="Unassembled WGS sequence"/>
</dbReference>
<evidence type="ECO:0000313" key="3">
    <source>
        <dbReference type="Proteomes" id="UP000318199"/>
    </source>
</evidence>
<dbReference type="RefSeq" id="WP_145894238.1">
    <property type="nucleotide sequence ID" value="NZ_VOBQ01000013.1"/>
</dbReference>
<evidence type="ECO:0008006" key="4">
    <source>
        <dbReference type="Google" id="ProtNLM"/>
    </source>
</evidence>
<evidence type="ECO:0000313" key="2">
    <source>
        <dbReference type="EMBL" id="TWO70042.1"/>
    </source>
</evidence>
<protein>
    <recommendedName>
        <fullName evidence="4">DUF2975 domain-containing protein</fullName>
    </recommendedName>
</protein>
<organism evidence="2 3">
    <name type="scientific">Caenimonas sedimenti</name>
    <dbReference type="NCBI Taxonomy" id="2596921"/>
    <lineage>
        <taxon>Bacteria</taxon>
        <taxon>Pseudomonadati</taxon>
        <taxon>Pseudomonadota</taxon>
        <taxon>Betaproteobacteria</taxon>
        <taxon>Burkholderiales</taxon>
        <taxon>Comamonadaceae</taxon>
        <taxon>Caenimonas</taxon>
    </lineage>
</organism>
<keyword evidence="1" id="KW-1133">Transmembrane helix</keyword>
<accession>A0A562ZN73</accession>
<feature type="transmembrane region" description="Helical" evidence="1">
    <location>
        <begin position="36"/>
        <end position="59"/>
    </location>
</feature>
<proteinExistence type="predicted"/>